<dbReference type="InterPro" id="IPR051396">
    <property type="entry name" value="Bact_Antivir_Def_Nuclease"/>
</dbReference>
<dbReference type="Gene3D" id="3.40.50.300">
    <property type="entry name" value="P-loop containing nucleotide triphosphate hydrolases"/>
    <property type="match status" value="2"/>
</dbReference>
<dbReference type="SMART" id="SM00382">
    <property type="entry name" value="AAA"/>
    <property type="match status" value="1"/>
</dbReference>
<dbReference type="PROSITE" id="PS50893">
    <property type="entry name" value="ABC_TRANSPORTER_2"/>
    <property type="match status" value="1"/>
</dbReference>
<dbReference type="PANTHER" id="PTHR43581">
    <property type="entry name" value="ATP/GTP PHOSPHATASE"/>
    <property type="match status" value="1"/>
</dbReference>
<dbReference type="SUPFAM" id="SSF52540">
    <property type="entry name" value="P-loop containing nucleoside triphosphate hydrolases"/>
    <property type="match status" value="1"/>
</dbReference>
<dbReference type="InterPro" id="IPR027417">
    <property type="entry name" value="P-loop_NTPase"/>
</dbReference>
<reference evidence="4 5" key="1">
    <citation type="submission" date="2018-08" db="EMBL/GenBank/DDBJ databases">
        <title>Recombination of ecologically and evolutionarily significant loci maintains genetic cohesion in the Pseudomonas syringae species complex.</title>
        <authorList>
            <person name="Dillon M."/>
            <person name="Thakur S."/>
            <person name="Almeida R.N.D."/>
            <person name="Weir B.S."/>
            <person name="Guttman D.S."/>
        </authorList>
    </citation>
    <scope>NUCLEOTIDE SEQUENCE [LARGE SCALE GENOMIC DNA]</scope>
    <source>
        <strain evidence="4 5">ICMP 8902</strain>
    </source>
</reference>
<dbReference type="Proteomes" id="UP000279372">
    <property type="component" value="Unassembled WGS sequence"/>
</dbReference>
<evidence type="ECO:0000256" key="2">
    <source>
        <dbReference type="ARBA" id="ARBA00022840"/>
    </source>
</evidence>
<dbReference type="GO" id="GO:0005524">
    <property type="term" value="F:ATP binding"/>
    <property type="evidence" value="ECO:0007669"/>
    <property type="project" value="UniProtKB-KW"/>
</dbReference>
<keyword evidence="1" id="KW-0547">Nucleotide-binding</keyword>
<gene>
    <name evidence="4" type="ORF">ALQ33_04176</name>
</gene>
<accession>A0A3M3ZS31</accession>
<dbReference type="EMBL" id="RBQB01000033">
    <property type="protein sequence ID" value="RMO96945.1"/>
    <property type="molecule type" value="Genomic_DNA"/>
</dbReference>
<proteinExistence type="predicted"/>
<dbReference type="RefSeq" id="WP_122221054.1">
    <property type="nucleotide sequence ID" value="NZ_RBQB01000033.1"/>
</dbReference>
<comment type="caution">
    <text evidence="4">The sequence shown here is derived from an EMBL/GenBank/DDBJ whole genome shotgun (WGS) entry which is preliminary data.</text>
</comment>
<sequence length="446" mass="50718">MTLLSIEIRNVQHVGALNFSLDLNRNGLTCIVGKNGIGKTTLIKAIRNLKSADTFSKMAQSGTIKVDSRINYNYDGNAYEFEYDSEVEDLNSKSIIPAGLKKSIEVELPMPWGQRFNNFQKISSADSDIRTAVMLQDYSSPDELIALLGDVYCDDKFAEIKEIRLGKERFYVVPLADDRYVREDHLSSGEFFLISLYRKIQNASKLIVIDEIDISLDAAAQSRLIGWLREFCAKGGVNIVFTTHSMAIMRTMREDELHYMYKDGEGVLTRSASYNYIKSVLFGFSGWDRYILTEDPMLEGFFKFLIVTHNISSFYSFQIIPVGGGDNVIQLLRKNSVESFFAAEANVIAILDGDYAGTRNERQKNVYCIPFLSIEKKIFEDYVSGKFKFEREFDVAPKDDKQFKKAIRKLKNITSQDFYVYLNDSYAEQISEICGLLAGFLGGIRK</sequence>
<dbReference type="InterPro" id="IPR003439">
    <property type="entry name" value="ABC_transporter-like_ATP-bd"/>
</dbReference>
<dbReference type="Pfam" id="PF00005">
    <property type="entry name" value="ABC_tran"/>
    <property type="match status" value="1"/>
</dbReference>
<keyword evidence="2" id="KW-0067">ATP-binding</keyword>
<dbReference type="InterPro" id="IPR003593">
    <property type="entry name" value="AAA+_ATPase"/>
</dbReference>
<dbReference type="PANTHER" id="PTHR43581:SF2">
    <property type="entry name" value="EXCINUCLEASE ATPASE SUBUNIT"/>
    <property type="match status" value="1"/>
</dbReference>
<protein>
    <submittedName>
        <fullName evidence="4">ABC transporter protein</fullName>
    </submittedName>
</protein>
<name>A0A3M3ZS31_9PSED</name>
<organism evidence="4 5">
    <name type="scientific">Pseudomonas syringae pv. philadelphi</name>
    <dbReference type="NCBI Taxonomy" id="251706"/>
    <lineage>
        <taxon>Bacteria</taxon>
        <taxon>Pseudomonadati</taxon>
        <taxon>Pseudomonadota</taxon>
        <taxon>Gammaproteobacteria</taxon>
        <taxon>Pseudomonadales</taxon>
        <taxon>Pseudomonadaceae</taxon>
        <taxon>Pseudomonas</taxon>
    </lineage>
</organism>
<evidence type="ECO:0000313" key="4">
    <source>
        <dbReference type="EMBL" id="RMO96945.1"/>
    </source>
</evidence>
<evidence type="ECO:0000256" key="1">
    <source>
        <dbReference type="ARBA" id="ARBA00022741"/>
    </source>
</evidence>
<evidence type="ECO:0000313" key="5">
    <source>
        <dbReference type="Proteomes" id="UP000279372"/>
    </source>
</evidence>
<evidence type="ECO:0000259" key="3">
    <source>
        <dbReference type="PROSITE" id="PS50893"/>
    </source>
</evidence>
<dbReference type="AlphaFoldDB" id="A0A3M3ZS31"/>
<feature type="domain" description="ABC transporter" evidence="3">
    <location>
        <begin position="1"/>
        <end position="286"/>
    </location>
</feature>
<dbReference type="GO" id="GO:0016887">
    <property type="term" value="F:ATP hydrolysis activity"/>
    <property type="evidence" value="ECO:0007669"/>
    <property type="project" value="InterPro"/>
</dbReference>